<dbReference type="NCBIfam" id="TIGR02821">
    <property type="entry name" value="fghA_ester_D"/>
    <property type="match status" value="1"/>
</dbReference>
<evidence type="ECO:0000256" key="7">
    <source>
        <dbReference type="RuleBase" id="RU363068"/>
    </source>
</evidence>
<proteinExistence type="inferred from homology"/>
<dbReference type="Gene3D" id="3.40.50.1820">
    <property type="entry name" value="alpha/beta hydrolase"/>
    <property type="match status" value="1"/>
</dbReference>
<dbReference type="EMBL" id="CP104694">
    <property type="protein sequence ID" value="UXI68194.1"/>
    <property type="molecule type" value="Genomic_DNA"/>
</dbReference>
<name>A0ABY6BDU3_9GAMM</name>
<evidence type="ECO:0000256" key="3">
    <source>
        <dbReference type="ARBA" id="ARBA00022487"/>
    </source>
</evidence>
<dbReference type="InterPro" id="IPR029058">
    <property type="entry name" value="AB_hydrolase_fold"/>
</dbReference>
<comment type="catalytic activity">
    <reaction evidence="5 7">
        <text>S-formylglutathione + H2O = formate + glutathione + H(+)</text>
        <dbReference type="Rhea" id="RHEA:14961"/>
        <dbReference type="ChEBI" id="CHEBI:15377"/>
        <dbReference type="ChEBI" id="CHEBI:15378"/>
        <dbReference type="ChEBI" id="CHEBI:15740"/>
        <dbReference type="ChEBI" id="CHEBI:57688"/>
        <dbReference type="ChEBI" id="CHEBI:57925"/>
        <dbReference type="EC" id="3.1.2.12"/>
    </reaction>
</comment>
<dbReference type="PANTHER" id="PTHR10061:SF0">
    <property type="entry name" value="S-FORMYLGLUTATHIONE HYDROLASE"/>
    <property type="match status" value="1"/>
</dbReference>
<keyword evidence="3 7" id="KW-0719">Serine esterase</keyword>
<accession>A0ABY6BDU3</accession>
<comment type="similarity">
    <text evidence="1 7">Belongs to the esterase D family.</text>
</comment>
<dbReference type="Proteomes" id="UP001064632">
    <property type="component" value="Chromosome"/>
</dbReference>
<sequence length="278" mass="30660">MTTTSVLSRQRCFDGWQEVREHRSAVLDCTMRFGVYLPPQASERPCPVLYWLSGLTCTEQNFITKAGAQRYAAEHGVILVAPDTSPRGAAVPDDPAYDLGQGAGFYVNATQAPWSSHYCMFDYIVDELPQVVESSVSSSGRRGIFGHSMGGHGALVIALRRPDRYASVSAFSPIVAPSEVPWGQKALTAYLGADRVAWRAWDACEQVRLATARLPLRVDQGDADEFLQTQLQPERLEAACRAAGYPLDLRRHAGYDHSYYFIASFIGEHIAWHAAAMS</sequence>
<dbReference type="InterPro" id="IPR014186">
    <property type="entry name" value="S-formylglutathione_hydrol"/>
</dbReference>
<dbReference type="EC" id="3.1.2.12" evidence="2 6"/>
<reference evidence="8" key="1">
    <citation type="submission" date="2022-09" db="EMBL/GenBank/DDBJ databases">
        <title>Tahibacter sp. nov., isolated from a fresh water.</title>
        <authorList>
            <person name="Baek J.H."/>
            <person name="Lee J.K."/>
            <person name="Kim J.M."/>
            <person name="Jeon C.O."/>
        </authorList>
    </citation>
    <scope>NUCLEOTIDE SEQUENCE</scope>
    <source>
        <strain evidence="8">W38</strain>
    </source>
</reference>
<dbReference type="Pfam" id="PF00756">
    <property type="entry name" value="Esterase"/>
    <property type="match status" value="1"/>
</dbReference>
<evidence type="ECO:0000313" key="8">
    <source>
        <dbReference type="EMBL" id="UXI68194.1"/>
    </source>
</evidence>
<keyword evidence="4 7" id="KW-0378">Hydrolase</keyword>
<evidence type="ECO:0000256" key="2">
    <source>
        <dbReference type="ARBA" id="ARBA00012479"/>
    </source>
</evidence>
<dbReference type="RefSeq" id="WP_261695156.1">
    <property type="nucleotide sequence ID" value="NZ_CP104694.1"/>
</dbReference>
<dbReference type="InterPro" id="IPR000801">
    <property type="entry name" value="Esterase-like"/>
</dbReference>
<dbReference type="SUPFAM" id="SSF53474">
    <property type="entry name" value="alpha/beta-Hydrolases"/>
    <property type="match status" value="1"/>
</dbReference>
<evidence type="ECO:0000256" key="4">
    <source>
        <dbReference type="ARBA" id="ARBA00022801"/>
    </source>
</evidence>
<dbReference type="GO" id="GO:0018738">
    <property type="term" value="F:S-formylglutathione hydrolase activity"/>
    <property type="evidence" value="ECO:0007669"/>
    <property type="project" value="UniProtKB-EC"/>
</dbReference>
<organism evidence="8 9">
    <name type="scientific">Tahibacter amnicola</name>
    <dbReference type="NCBI Taxonomy" id="2976241"/>
    <lineage>
        <taxon>Bacteria</taxon>
        <taxon>Pseudomonadati</taxon>
        <taxon>Pseudomonadota</taxon>
        <taxon>Gammaproteobacteria</taxon>
        <taxon>Lysobacterales</taxon>
        <taxon>Rhodanobacteraceae</taxon>
        <taxon>Tahibacter</taxon>
    </lineage>
</organism>
<evidence type="ECO:0000313" key="9">
    <source>
        <dbReference type="Proteomes" id="UP001064632"/>
    </source>
</evidence>
<comment type="function">
    <text evidence="7">Serine hydrolase involved in the detoxification of formaldehyde.</text>
</comment>
<gene>
    <name evidence="8" type="primary">fghA</name>
    <name evidence="8" type="ORF">N4264_00640</name>
</gene>
<evidence type="ECO:0000256" key="6">
    <source>
        <dbReference type="NCBIfam" id="TIGR02821"/>
    </source>
</evidence>
<protein>
    <recommendedName>
        <fullName evidence="2 6">S-formylglutathione hydrolase</fullName>
        <ecNumber evidence="2 6">3.1.2.12</ecNumber>
    </recommendedName>
</protein>
<keyword evidence="9" id="KW-1185">Reference proteome</keyword>
<dbReference type="PANTHER" id="PTHR10061">
    <property type="entry name" value="S-FORMYLGLUTATHIONE HYDROLASE"/>
    <property type="match status" value="1"/>
</dbReference>
<evidence type="ECO:0000256" key="1">
    <source>
        <dbReference type="ARBA" id="ARBA00005622"/>
    </source>
</evidence>
<evidence type="ECO:0000256" key="5">
    <source>
        <dbReference type="ARBA" id="ARBA00047590"/>
    </source>
</evidence>